<reference evidence="2 3" key="1">
    <citation type="submission" date="2019-02" db="EMBL/GenBank/DDBJ databases">
        <title>Bacterial novel species Mucilaginibacter sp. 17JY9-4 isolated from soil.</title>
        <authorList>
            <person name="Jung H.-Y."/>
        </authorList>
    </citation>
    <scope>NUCLEOTIDE SEQUENCE [LARGE SCALE GENOMIC DNA]</scope>
    <source>
        <strain evidence="2 3">17JY9-4</strain>
    </source>
</reference>
<accession>A0A4Q5LQ83</accession>
<dbReference type="RefSeq" id="WP_129875865.1">
    <property type="nucleotide sequence ID" value="NZ_SEWG01000002.1"/>
</dbReference>
<dbReference type="InterPro" id="IPR006342">
    <property type="entry name" value="FkbM_mtfrase"/>
</dbReference>
<dbReference type="EMBL" id="SEWG01000002">
    <property type="protein sequence ID" value="RYU91608.1"/>
    <property type="molecule type" value="Genomic_DNA"/>
</dbReference>
<evidence type="ECO:0000313" key="3">
    <source>
        <dbReference type="Proteomes" id="UP000293331"/>
    </source>
</evidence>
<dbReference type="InterPro" id="IPR029063">
    <property type="entry name" value="SAM-dependent_MTases_sf"/>
</dbReference>
<keyword evidence="2" id="KW-0808">Transferase</keyword>
<gene>
    <name evidence="2" type="ORF">EWM62_06620</name>
</gene>
<organism evidence="2 3">
    <name type="scientific">Mucilaginibacter terrigena</name>
    <dbReference type="NCBI Taxonomy" id="2492395"/>
    <lineage>
        <taxon>Bacteria</taxon>
        <taxon>Pseudomonadati</taxon>
        <taxon>Bacteroidota</taxon>
        <taxon>Sphingobacteriia</taxon>
        <taxon>Sphingobacteriales</taxon>
        <taxon>Sphingobacteriaceae</taxon>
        <taxon>Mucilaginibacter</taxon>
    </lineage>
</organism>
<keyword evidence="3" id="KW-1185">Reference proteome</keyword>
<dbReference type="PANTHER" id="PTHR34203:SF15">
    <property type="entry name" value="SLL1173 PROTEIN"/>
    <property type="match status" value="1"/>
</dbReference>
<dbReference type="Proteomes" id="UP000293331">
    <property type="component" value="Unassembled WGS sequence"/>
</dbReference>
<dbReference type="OrthoDB" id="663022at2"/>
<dbReference type="Pfam" id="PF05050">
    <property type="entry name" value="Methyltransf_21"/>
    <property type="match status" value="1"/>
</dbReference>
<dbReference type="Gene3D" id="3.40.50.150">
    <property type="entry name" value="Vaccinia Virus protein VP39"/>
    <property type="match status" value="1"/>
</dbReference>
<dbReference type="AlphaFoldDB" id="A0A4Q5LQ83"/>
<dbReference type="SUPFAM" id="SSF53335">
    <property type="entry name" value="S-adenosyl-L-methionine-dependent methyltransferases"/>
    <property type="match status" value="1"/>
</dbReference>
<comment type="caution">
    <text evidence="2">The sequence shown here is derived from an EMBL/GenBank/DDBJ whole genome shotgun (WGS) entry which is preliminary data.</text>
</comment>
<dbReference type="PANTHER" id="PTHR34203">
    <property type="entry name" value="METHYLTRANSFERASE, FKBM FAMILY PROTEIN"/>
    <property type="match status" value="1"/>
</dbReference>
<evidence type="ECO:0000313" key="2">
    <source>
        <dbReference type="EMBL" id="RYU91608.1"/>
    </source>
</evidence>
<proteinExistence type="predicted"/>
<dbReference type="InterPro" id="IPR052514">
    <property type="entry name" value="SAM-dependent_MTase"/>
</dbReference>
<feature type="domain" description="Methyltransferase FkbM" evidence="1">
    <location>
        <begin position="89"/>
        <end position="253"/>
    </location>
</feature>
<evidence type="ECO:0000259" key="1">
    <source>
        <dbReference type="Pfam" id="PF05050"/>
    </source>
</evidence>
<dbReference type="GO" id="GO:0032259">
    <property type="term" value="P:methylation"/>
    <property type="evidence" value="ECO:0007669"/>
    <property type="project" value="UniProtKB-KW"/>
</dbReference>
<protein>
    <submittedName>
        <fullName evidence="2">FkbM family methyltransferase</fullName>
    </submittedName>
</protein>
<dbReference type="NCBIfam" id="TIGR01444">
    <property type="entry name" value="fkbM_fam"/>
    <property type="match status" value="1"/>
</dbReference>
<keyword evidence="2" id="KW-0489">Methyltransferase</keyword>
<dbReference type="GO" id="GO:0008168">
    <property type="term" value="F:methyltransferase activity"/>
    <property type="evidence" value="ECO:0007669"/>
    <property type="project" value="UniProtKB-KW"/>
</dbReference>
<name>A0A4Q5LQ83_9SPHI</name>
<sequence>MKRTDRIKLNFIRNWNLPGKERLAHFFSPSDQLKSQIKDGIVWLNTEDIAIYTTADNYIEWTILSTGTYEDEINKLIRVSLKPGENALDIGGNIGLQSIRMSQCVGNNGKVYAFEPLNHLQEKFKKNVLLNKAVNVTLLPFALSDTETEAEFSINKNAWNQGAFSLNDSQGHSDKQTVYVKIADNLPEIQALNHLALIKIDVEGYEYQVLRGLTNTLKQYKPRIIFEYDSNYWATIGQSITDCTAFLLSMGYTLYQITPVGCELIIDAKKIESGNLFCIPLK</sequence>